<reference evidence="1 2" key="1">
    <citation type="submission" date="2020-08" db="EMBL/GenBank/DDBJ databases">
        <title>Genomic Encyclopedia of Type Strains, Phase IV (KMG-V): Genome sequencing to study the core and pangenomes of soil and plant-associated prokaryotes.</title>
        <authorList>
            <person name="Whitman W."/>
        </authorList>
    </citation>
    <scope>NUCLEOTIDE SEQUENCE [LARGE SCALE GENOMIC DNA]</scope>
    <source>
        <strain evidence="1 2">SEMIA 4084</strain>
    </source>
</reference>
<gene>
    <name evidence="1" type="ORF">GGD55_006189</name>
</gene>
<keyword evidence="2" id="KW-1185">Reference proteome</keyword>
<protein>
    <submittedName>
        <fullName evidence="1">Uncharacterized protein</fullName>
    </submittedName>
</protein>
<evidence type="ECO:0000313" key="1">
    <source>
        <dbReference type="EMBL" id="MBB5539439.1"/>
    </source>
</evidence>
<name>A0A7W8UIK7_9HYPH</name>
<organism evidence="1 2">
    <name type="scientific">Rhizobium giardinii</name>
    <dbReference type="NCBI Taxonomy" id="56731"/>
    <lineage>
        <taxon>Bacteria</taxon>
        <taxon>Pseudomonadati</taxon>
        <taxon>Pseudomonadota</taxon>
        <taxon>Alphaproteobacteria</taxon>
        <taxon>Hyphomicrobiales</taxon>
        <taxon>Rhizobiaceae</taxon>
        <taxon>Rhizobium/Agrobacterium group</taxon>
        <taxon>Rhizobium</taxon>
    </lineage>
</organism>
<evidence type="ECO:0000313" key="2">
    <source>
        <dbReference type="Proteomes" id="UP000585507"/>
    </source>
</evidence>
<dbReference type="AlphaFoldDB" id="A0A7W8UIK7"/>
<dbReference type="Proteomes" id="UP000585507">
    <property type="component" value="Unassembled WGS sequence"/>
</dbReference>
<comment type="caution">
    <text evidence="1">The sequence shown here is derived from an EMBL/GenBank/DDBJ whole genome shotgun (WGS) entry which is preliminary data.</text>
</comment>
<accession>A0A7W8UIK7</accession>
<sequence>MILSSDPDTLSLPKSISPAPGLLTIRSTAWRPAFSLATSCPPSTRWLQNLGREVHFANR</sequence>
<dbReference type="EMBL" id="JACHBK010000020">
    <property type="protein sequence ID" value="MBB5539439.1"/>
    <property type="molecule type" value="Genomic_DNA"/>
</dbReference>
<proteinExistence type="predicted"/>